<dbReference type="PANTHER" id="PTHR11636">
    <property type="entry name" value="POU DOMAIN"/>
    <property type="match status" value="1"/>
</dbReference>
<dbReference type="PANTHER" id="PTHR11636:SF89">
    <property type="entry name" value="POU DOMAIN PROTEIN 2, ISOFORM B-RELATED"/>
    <property type="match status" value="1"/>
</dbReference>
<dbReference type="HOGENOM" id="CLU_200825_0_0_1"/>
<dbReference type="PhylomeDB" id="E9HK36"/>
<dbReference type="InterPro" id="IPR001356">
    <property type="entry name" value="HD"/>
</dbReference>
<evidence type="ECO:0000259" key="7">
    <source>
        <dbReference type="PROSITE" id="PS50071"/>
    </source>
</evidence>
<feature type="domain" description="Homeobox" evidence="7">
    <location>
        <begin position="1"/>
        <end position="58"/>
    </location>
</feature>
<dbReference type="Proteomes" id="UP000000305">
    <property type="component" value="Unassembled WGS sequence"/>
</dbReference>
<dbReference type="InterPro" id="IPR017970">
    <property type="entry name" value="Homeobox_CS"/>
</dbReference>
<protein>
    <recommendedName>
        <fullName evidence="7">Homeobox domain-containing protein</fullName>
    </recommendedName>
</protein>
<dbReference type="AlphaFoldDB" id="E9HK36"/>
<evidence type="ECO:0000313" key="9">
    <source>
        <dbReference type="Proteomes" id="UP000000305"/>
    </source>
</evidence>
<dbReference type="OrthoDB" id="10066259at2759"/>
<dbReference type="KEGG" id="dpx:DAPPUDRAFT_9412"/>
<dbReference type="PROSITE" id="PS50071">
    <property type="entry name" value="HOMEOBOX_2"/>
    <property type="match status" value="1"/>
</dbReference>
<dbReference type="SUPFAM" id="SSF46689">
    <property type="entry name" value="Homeodomain-like"/>
    <property type="match status" value="1"/>
</dbReference>
<evidence type="ECO:0000256" key="4">
    <source>
        <dbReference type="ARBA" id="ARBA00023242"/>
    </source>
</evidence>
<dbReference type="EMBL" id="GL732667">
    <property type="protein sequence ID" value="EFX67811.1"/>
    <property type="molecule type" value="Genomic_DNA"/>
</dbReference>
<feature type="non-terminal residue" evidence="8">
    <location>
        <position position="1"/>
    </location>
</feature>
<dbReference type="PROSITE" id="PS00027">
    <property type="entry name" value="HOMEOBOX_1"/>
    <property type="match status" value="1"/>
</dbReference>
<name>E9HK36_DAPPU</name>
<evidence type="ECO:0000313" key="8">
    <source>
        <dbReference type="EMBL" id="EFX67811.1"/>
    </source>
</evidence>
<dbReference type="eggNOG" id="KOG3802">
    <property type="taxonomic scope" value="Eukaryota"/>
</dbReference>
<dbReference type="STRING" id="6669.E9HK36"/>
<dbReference type="CDD" id="cd00086">
    <property type="entry name" value="homeodomain"/>
    <property type="match status" value="1"/>
</dbReference>
<dbReference type="GO" id="GO:0005634">
    <property type="term" value="C:nucleus"/>
    <property type="evidence" value="ECO:0007669"/>
    <property type="project" value="UniProtKB-SubCell"/>
</dbReference>
<dbReference type="GO" id="GO:0000981">
    <property type="term" value="F:DNA-binding transcription factor activity, RNA polymerase II-specific"/>
    <property type="evidence" value="ECO:0007669"/>
    <property type="project" value="InterPro"/>
</dbReference>
<dbReference type="InterPro" id="IPR009057">
    <property type="entry name" value="Homeodomain-like_sf"/>
</dbReference>
<comment type="subcellular location">
    <subcellularLocation>
        <location evidence="1 5 6">Nucleus</location>
    </subcellularLocation>
</comment>
<reference evidence="8 9" key="1">
    <citation type="journal article" date="2011" name="Science">
        <title>The ecoresponsive genome of Daphnia pulex.</title>
        <authorList>
            <person name="Colbourne J.K."/>
            <person name="Pfrender M.E."/>
            <person name="Gilbert D."/>
            <person name="Thomas W.K."/>
            <person name="Tucker A."/>
            <person name="Oakley T.H."/>
            <person name="Tokishita S."/>
            <person name="Aerts A."/>
            <person name="Arnold G.J."/>
            <person name="Basu M.K."/>
            <person name="Bauer D.J."/>
            <person name="Caceres C.E."/>
            <person name="Carmel L."/>
            <person name="Casola C."/>
            <person name="Choi J.H."/>
            <person name="Detter J.C."/>
            <person name="Dong Q."/>
            <person name="Dusheyko S."/>
            <person name="Eads B.D."/>
            <person name="Frohlich T."/>
            <person name="Geiler-Samerotte K.A."/>
            <person name="Gerlach D."/>
            <person name="Hatcher P."/>
            <person name="Jogdeo S."/>
            <person name="Krijgsveld J."/>
            <person name="Kriventseva E.V."/>
            <person name="Kultz D."/>
            <person name="Laforsch C."/>
            <person name="Lindquist E."/>
            <person name="Lopez J."/>
            <person name="Manak J.R."/>
            <person name="Muller J."/>
            <person name="Pangilinan J."/>
            <person name="Patwardhan R.P."/>
            <person name="Pitluck S."/>
            <person name="Pritham E.J."/>
            <person name="Rechtsteiner A."/>
            <person name="Rho M."/>
            <person name="Rogozin I.B."/>
            <person name="Sakarya O."/>
            <person name="Salamov A."/>
            <person name="Schaack S."/>
            <person name="Shapiro H."/>
            <person name="Shiga Y."/>
            <person name="Skalitzky C."/>
            <person name="Smith Z."/>
            <person name="Souvorov A."/>
            <person name="Sung W."/>
            <person name="Tang Z."/>
            <person name="Tsuchiya D."/>
            <person name="Tu H."/>
            <person name="Vos H."/>
            <person name="Wang M."/>
            <person name="Wolf Y.I."/>
            <person name="Yamagata H."/>
            <person name="Yamada T."/>
            <person name="Ye Y."/>
            <person name="Shaw J.R."/>
            <person name="Andrews J."/>
            <person name="Crease T.J."/>
            <person name="Tang H."/>
            <person name="Lucas S.M."/>
            <person name="Robertson H.M."/>
            <person name="Bork P."/>
            <person name="Koonin E.V."/>
            <person name="Zdobnov E.M."/>
            <person name="Grigoriev I.V."/>
            <person name="Lynch M."/>
            <person name="Boore J.L."/>
        </authorList>
    </citation>
    <scope>NUCLEOTIDE SEQUENCE [LARGE SCALE GENOMIC DNA]</scope>
</reference>
<evidence type="ECO:0000256" key="2">
    <source>
        <dbReference type="ARBA" id="ARBA00023125"/>
    </source>
</evidence>
<keyword evidence="2 5" id="KW-0238">DNA-binding</keyword>
<dbReference type="SMART" id="SM00389">
    <property type="entry name" value="HOX"/>
    <property type="match status" value="1"/>
</dbReference>
<dbReference type="Gene3D" id="1.10.10.60">
    <property type="entry name" value="Homeodomain-like"/>
    <property type="match status" value="1"/>
</dbReference>
<dbReference type="Pfam" id="PF00046">
    <property type="entry name" value="Homeodomain"/>
    <property type="match status" value="1"/>
</dbReference>
<keyword evidence="4 5" id="KW-0539">Nucleus</keyword>
<organism evidence="8 9">
    <name type="scientific">Daphnia pulex</name>
    <name type="common">Water flea</name>
    <dbReference type="NCBI Taxonomy" id="6669"/>
    <lineage>
        <taxon>Eukaryota</taxon>
        <taxon>Metazoa</taxon>
        <taxon>Ecdysozoa</taxon>
        <taxon>Arthropoda</taxon>
        <taxon>Crustacea</taxon>
        <taxon>Branchiopoda</taxon>
        <taxon>Diplostraca</taxon>
        <taxon>Cladocera</taxon>
        <taxon>Anomopoda</taxon>
        <taxon>Daphniidae</taxon>
        <taxon>Daphnia</taxon>
    </lineage>
</organism>
<dbReference type="OMA" id="CINTGCI"/>
<dbReference type="InParanoid" id="E9HK36"/>
<dbReference type="GO" id="GO:0003677">
    <property type="term" value="F:DNA binding"/>
    <property type="evidence" value="ECO:0007669"/>
    <property type="project" value="UniProtKB-UniRule"/>
</dbReference>
<evidence type="ECO:0000256" key="1">
    <source>
        <dbReference type="ARBA" id="ARBA00004123"/>
    </source>
</evidence>
<keyword evidence="9" id="KW-1185">Reference proteome</keyword>
<proteinExistence type="predicted"/>
<evidence type="ECO:0000256" key="6">
    <source>
        <dbReference type="RuleBase" id="RU000682"/>
    </source>
</evidence>
<feature type="non-terminal residue" evidence="8">
    <location>
        <position position="58"/>
    </location>
</feature>
<gene>
    <name evidence="8" type="ORF">DAPPUDRAFT_9412</name>
</gene>
<dbReference type="InterPro" id="IPR050255">
    <property type="entry name" value="POU_domain_TF"/>
</dbReference>
<keyword evidence="3 5" id="KW-0371">Homeobox</keyword>
<sequence>KRKKRTSIEGSVKDALENYFHSEPKPTLEAIASLADSLNMKREVVRIWFCNQRHKEKR</sequence>
<evidence type="ECO:0000256" key="5">
    <source>
        <dbReference type="PROSITE-ProRule" id="PRU00108"/>
    </source>
</evidence>
<evidence type="ECO:0000256" key="3">
    <source>
        <dbReference type="ARBA" id="ARBA00023155"/>
    </source>
</evidence>
<accession>E9HK36</accession>